<gene>
    <name evidence="1" type="ORF">Pdw03_4979</name>
</gene>
<evidence type="ECO:0000313" key="1">
    <source>
        <dbReference type="EMBL" id="QQK42125.1"/>
    </source>
</evidence>
<evidence type="ECO:0000313" key="2">
    <source>
        <dbReference type="Proteomes" id="UP000595662"/>
    </source>
</evidence>
<proteinExistence type="predicted"/>
<accession>A0A7T7BJI7</accession>
<sequence>MAWPGLCNFYSIASLVYTYLETRAVVALHSSNTSNIHLQVLYLPGKLFCVLCVDSISSDPNLERCSSISFGPKKPGEERKKRNEL</sequence>
<dbReference type="GeneID" id="90952673"/>
<protein>
    <submittedName>
        <fullName evidence="1">Uncharacterized protein</fullName>
    </submittedName>
</protein>
<dbReference type="Proteomes" id="UP000595662">
    <property type="component" value="Chromosome 1"/>
</dbReference>
<dbReference type="AlphaFoldDB" id="A0A7T7BJI7"/>
<name>A0A7T7BJI7_PENDI</name>
<dbReference type="EMBL" id="CP060774">
    <property type="protein sequence ID" value="QQK42125.1"/>
    <property type="molecule type" value="Genomic_DNA"/>
</dbReference>
<reference evidence="1 2" key="1">
    <citation type="submission" date="2020-08" db="EMBL/GenBank/DDBJ databases">
        <title>The completed genome sequence of the pathogenic ascomycete fungus Penicillium digitatum.</title>
        <authorList>
            <person name="Wang M."/>
        </authorList>
    </citation>
    <scope>NUCLEOTIDE SEQUENCE [LARGE SCALE GENOMIC DNA]</scope>
    <source>
        <strain evidence="1 2">PdW03</strain>
    </source>
</reference>
<organism evidence="1 2">
    <name type="scientific">Penicillium digitatum</name>
    <name type="common">Green mold</name>
    <dbReference type="NCBI Taxonomy" id="36651"/>
    <lineage>
        <taxon>Eukaryota</taxon>
        <taxon>Fungi</taxon>
        <taxon>Dikarya</taxon>
        <taxon>Ascomycota</taxon>
        <taxon>Pezizomycotina</taxon>
        <taxon>Eurotiomycetes</taxon>
        <taxon>Eurotiomycetidae</taxon>
        <taxon>Eurotiales</taxon>
        <taxon>Aspergillaceae</taxon>
        <taxon>Penicillium</taxon>
    </lineage>
</organism>
<dbReference type="RefSeq" id="XP_065956303.1">
    <property type="nucleotide sequence ID" value="XM_066100903.1"/>
</dbReference>